<dbReference type="Pfam" id="PF01266">
    <property type="entry name" value="DAO"/>
    <property type="match status" value="1"/>
</dbReference>
<evidence type="ECO:0000313" key="5">
    <source>
        <dbReference type="Proteomes" id="UP001262410"/>
    </source>
</evidence>
<evidence type="ECO:0000313" key="4">
    <source>
        <dbReference type="EMBL" id="MDR6289921.1"/>
    </source>
</evidence>
<dbReference type="SUPFAM" id="SSF51905">
    <property type="entry name" value="FAD/NAD(P)-binding domain"/>
    <property type="match status" value="1"/>
</dbReference>
<name>A0ABU1JMT3_9PROT</name>
<gene>
    <name evidence="4" type="ORF">E9232_002442</name>
</gene>
<keyword evidence="2" id="KW-0560">Oxidoreductase</keyword>
<comment type="similarity">
    <text evidence="1">Belongs to the DadA oxidoreductase family.</text>
</comment>
<sequence>MGPAIEPVPSDPALPARADVVIIGGGIIGTSAALTLAQRGVSVLLCEKGEIAAEQSSRNWGWCRVMGRDSREIPLVQESLKLWRGMNATVEAETGYRQAGILYVGETEAEMARHEKWMVHARAHGLDTRLAGSDEVARLLPGAATRFQGALYTESDGRAEPQLAAPAIARAARRLGAGIMTNCAVRAVDTAGGRISGVVTEKGRVACNAVVLAGGAWSGLFCRALDLRLPQLKVLSSVQRTAPVAGGPEAAAATSGFAFRKRLDGGYSVADARTNIVDIVPDSFRFFFDFLPALRSQWRSLRLRVGDRFLTEWQLPKQAAPDQVSVYERVRILDPAPVASVVRAARARLDAAFPLFRGVPGAQDWAGLIDVTPDAVPVISPVETVPGFFVATGFSGHGFGIGPGAGRLVADLVTGAPPVVDPTPYRFGRFSDGSPIRVEAGF</sequence>
<dbReference type="RefSeq" id="WP_309794289.1">
    <property type="nucleotide sequence ID" value="NZ_JAVDPW010000004.1"/>
</dbReference>
<evidence type="ECO:0000259" key="3">
    <source>
        <dbReference type="Pfam" id="PF01266"/>
    </source>
</evidence>
<proteinExistence type="inferred from homology"/>
<evidence type="ECO:0000256" key="2">
    <source>
        <dbReference type="ARBA" id="ARBA00023002"/>
    </source>
</evidence>
<dbReference type="PANTHER" id="PTHR13847:SF280">
    <property type="entry name" value="D-AMINO ACID DEHYDROGENASE"/>
    <property type="match status" value="1"/>
</dbReference>
<dbReference type="InterPro" id="IPR006076">
    <property type="entry name" value="FAD-dep_OxRdtase"/>
</dbReference>
<dbReference type="PANTHER" id="PTHR13847">
    <property type="entry name" value="SARCOSINE DEHYDROGENASE-RELATED"/>
    <property type="match status" value="1"/>
</dbReference>
<dbReference type="Proteomes" id="UP001262410">
    <property type="component" value="Unassembled WGS sequence"/>
</dbReference>
<comment type="caution">
    <text evidence="4">The sequence shown here is derived from an EMBL/GenBank/DDBJ whole genome shotgun (WGS) entry which is preliminary data.</text>
</comment>
<feature type="domain" description="FAD dependent oxidoreductase" evidence="3">
    <location>
        <begin position="19"/>
        <end position="412"/>
    </location>
</feature>
<dbReference type="Gene3D" id="3.30.9.10">
    <property type="entry name" value="D-Amino Acid Oxidase, subunit A, domain 2"/>
    <property type="match status" value="1"/>
</dbReference>
<dbReference type="EMBL" id="JAVDPW010000004">
    <property type="protein sequence ID" value="MDR6289921.1"/>
    <property type="molecule type" value="Genomic_DNA"/>
</dbReference>
<dbReference type="InterPro" id="IPR036188">
    <property type="entry name" value="FAD/NAD-bd_sf"/>
</dbReference>
<dbReference type="Gene3D" id="3.50.50.60">
    <property type="entry name" value="FAD/NAD(P)-binding domain"/>
    <property type="match status" value="2"/>
</dbReference>
<dbReference type="PRINTS" id="PR00420">
    <property type="entry name" value="RNGMNOXGNASE"/>
</dbReference>
<keyword evidence="5" id="KW-1185">Reference proteome</keyword>
<accession>A0ABU1JMT3</accession>
<protein>
    <submittedName>
        <fullName evidence="4">Glycine/D-amino acid oxidase-like deaminating enzyme</fullName>
    </submittedName>
</protein>
<organism evidence="4 5">
    <name type="scientific">Inquilinus ginsengisoli</name>
    <dbReference type="NCBI Taxonomy" id="363840"/>
    <lineage>
        <taxon>Bacteria</taxon>
        <taxon>Pseudomonadati</taxon>
        <taxon>Pseudomonadota</taxon>
        <taxon>Alphaproteobacteria</taxon>
        <taxon>Rhodospirillales</taxon>
        <taxon>Rhodospirillaceae</taxon>
        <taxon>Inquilinus</taxon>
    </lineage>
</organism>
<evidence type="ECO:0000256" key="1">
    <source>
        <dbReference type="ARBA" id="ARBA00009410"/>
    </source>
</evidence>
<reference evidence="4 5" key="1">
    <citation type="submission" date="2023-07" db="EMBL/GenBank/DDBJ databases">
        <title>Sorghum-associated microbial communities from plants grown in Nebraska, USA.</title>
        <authorList>
            <person name="Schachtman D."/>
        </authorList>
    </citation>
    <scope>NUCLEOTIDE SEQUENCE [LARGE SCALE GENOMIC DNA]</scope>
    <source>
        <strain evidence="4 5">584</strain>
    </source>
</reference>